<proteinExistence type="predicted"/>
<dbReference type="AlphaFoldDB" id="A0AAW1KIH8"/>
<dbReference type="Proteomes" id="UP001458880">
    <property type="component" value="Unassembled WGS sequence"/>
</dbReference>
<keyword evidence="3" id="KW-1185">Reference proteome</keyword>
<comment type="caution">
    <text evidence="2">The sequence shown here is derived from an EMBL/GenBank/DDBJ whole genome shotgun (WGS) entry which is preliminary data.</text>
</comment>
<feature type="compositionally biased region" description="Acidic residues" evidence="1">
    <location>
        <begin position="50"/>
        <end position="62"/>
    </location>
</feature>
<sequence length="140" mass="16058">MDINHRTRTILQMCNTGNHDNESGSVRDNEIIENPEPFENSVDEYVPTDNDSDSDEDQEEQFENNVPITEEGNSVQLVGHAEAQLNKSRRGREKENAAGASRKRKRNPSEWTRNIRKSLKTQGREYTLVALLAPSHRYFS</sequence>
<feature type="compositionally biased region" description="Basic and acidic residues" evidence="1">
    <location>
        <begin position="19"/>
        <end position="30"/>
    </location>
</feature>
<gene>
    <name evidence="2" type="ORF">QE152_g23227</name>
</gene>
<accession>A0AAW1KIH8</accession>
<reference evidence="2 3" key="1">
    <citation type="journal article" date="2024" name="BMC Genomics">
        <title>De novo assembly and annotation of Popillia japonica's genome with initial clues to its potential as an invasive pest.</title>
        <authorList>
            <person name="Cucini C."/>
            <person name="Boschi S."/>
            <person name="Funari R."/>
            <person name="Cardaioli E."/>
            <person name="Iannotti N."/>
            <person name="Marturano G."/>
            <person name="Paoli F."/>
            <person name="Bruttini M."/>
            <person name="Carapelli A."/>
            <person name="Frati F."/>
            <person name="Nardi F."/>
        </authorList>
    </citation>
    <scope>NUCLEOTIDE SEQUENCE [LARGE SCALE GENOMIC DNA]</scope>
    <source>
        <strain evidence="2">DMR45628</strain>
    </source>
</reference>
<organism evidence="2 3">
    <name type="scientific">Popillia japonica</name>
    <name type="common">Japanese beetle</name>
    <dbReference type="NCBI Taxonomy" id="7064"/>
    <lineage>
        <taxon>Eukaryota</taxon>
        <taxon>Metazoa</taxon>
        <taxon>Ecdysozoa</taxon>
        <taxon>Arthropoda</taxon>
        <taxon>Hexapoda</taxon>
        <taxon>Insecta</taxon>
        <taxon>Pterygota</taxon>
        <taxon>Neoptera</taxon>
        <taxon>Endopterygota</taxon>
        <taxon>Coleoptera</taxon>
        <taxon>Polyphaga</taxon>
        <taxon>Scarabaeiformia</taxon>
        <taxon>Scarabaeidae</taxon>
        <taxon>Rutelinae</taxon>
        <taxon>Popillia</taxon>
    </lineage>
</organism>
<evidence type="ECO:0000313" key="3">
    <source>
        <dbReference type="Proteomes" id="UP001458880"/>
    </source>
</evidence>
<evidence type="ECO:0000256" key="1">
    <source>
        <dbReference type="SAM" id="MobiDB-lite"/>
    </source>
</evidence>
<dbReference type="EMBL" id="JASPKY010000229">
    <property type="protein sequence ID" value="KAK9718352.1"/>
    <property type="molecule type" value="Genomic_DNA"/>
</dbReference>
<protein>
    <submittedName>
        <fullName evidence="2">Uncharacterized protein</fullName>
    </submittedName>
</protein>
<evidence type="ECO:0000313" key="2">
    <source>
        <dbReference type="EMBL" id="KAK9718352.1"/>
    </source>
</evidence>
<name>A0AAW1KIH8_POPJA</name>
<feature type="region of interest" description="Disordered" evidence="1">
    <location>
        <begin position="15"/>
        <end position="118"/>
    </location>
</feature>